<dbReference type="InterPro" id="IPR011234">
    <property type="entry name" value="Fumarylacetoacetase-like_C"/>
</dbReference>
<comment type="caution">
    <text evidence="4">The sequence shown here is derived from an EMBL/GenBank/DDBJ whole genome shotgun (WGS) entry which is preliminary data.</text>
</comment>
<dbReference type="Proteomes" id="UP000585638">
    <property type="component" value="Unassembled WGS sequence"/>
</dbReference>
<evidence type="ECO:0000259" key="3">
    <source>
        <dbReference type="Pfam" id="PF01557"/>
    </source>
</evidence>
<dbReference type="InterPro" id="IPR051121">
    <property type="entry name" value="FAH"/>
</dbReference>
<evidence type="ECO:0000256" key="2">
    <source>
        <dbReference type="ARBA" id="ARBA00022723"/>
    </source>
</evidence>
<keyword evidence="2" id="KW-0479">Metal-binding</keyword>
<accession>A0A7W9KLW4</accession>
<dbReference type="FunFam" id="3.90.850.10:FF:000002">
    <property type="entry name" value="2-hydroxyhepta-2,4-diene-1,7-dioate isomerase"/>
    <property type="match status" value="1"/>
</dbReference>
<feature type="domain" description="Fumarylacetoacetase-like C-terminal" evidence="3">
    <location>
        <begin position="74"/>
        <end position="277"/>
    </location>
</feature>
<evidence type="ECO:0000313" key="4">
    <source>
        <dbReference type="EMBL" id="MBB5894988.1"/>
    </source>
</evidence>
<reference evidence="4 5" key="1">
    <citation type="submission" date="2020-08" db="EMBL/GenBank/DDBJ databases">
        <title>Sequencing the genomes of 1000 actinobacteria strains.</title>
        <authorList>
            <person name="Klenk H.-P."/>
        </authorList>
    </citation>
    <scope>NUCLEOTIDE SEQUENCE [LARGE SCALE GENOMIC DNA]</scope>
    <source>
        <strain evidence="4 5">DSM 43851</strain>
    </source>
</reference>
<sequence>MKLAEIKGRAAVVTAPDRAVDLADASDGRFSPDIQLAYEQWDEVKAFAAALDDSKAAPVSPADYGNPVPRPRQIFAIGLNYVEHAKESDFAVPGQPTVFTKFVTCLTGPTGKIALPPGDVDWEVELVAVIGRRADHVTVEDAWDHVAGLTVGQDLSERILQRSGPAPQFSMAKSYPGFGPLGPVVVTPDEVPDRDDLELGCLADGEQLQKGRTSDMVFPVAELVSRLSAITPLLPGDIIFTGTPSGVGMGRNPQRFLKPGQELVTYIEGIGTMRHTLTGGA</sequence>
<dbReference type="EMBL" id="JACHIR010000001">
    <property type="protein sequence ID" value="MBB5894988.1"/>
    <property type="molecule type" value="Genomic_DNA"/>
</dbReference>
<gene>
    <name evidence="4" type="ORF">BJ998_006184</name>
</gene>
<dbReference type="GO" id="GO:0046872">
    <property type="term" value="F:metal ion binding"/>
    <property type="evidence" value="ECO:0007669"/>
    <property type="project" value="UniProtKB-KW"/>
</dbReference>
<dbReference type="Pfam" id="PF01557">
    <property type="entry name" value="FAA_hydrolase"/>
    <property type="match status" value="1"/>
</dbReference>
<dbReference type="GO" id="GO:0019752">
    <property type="term" value="P:carboxylic acid metabolic process"/>
    <property type="evidence" value="ECO:0007669"/>
    <property type="project" value="UniProtKB-ARBA"/>
</dbReference>
<dbReference type="Gene3D" id="3.90.850.10">
    <property type="entry name" value="Fumarylacetoacetase-like, C-terminal domain"/>
    <property type="match status" value="1"/>
</dbReference>
<dbReference type="SUPFAM" id="SSF56529">
    <property type="entry name" value="FAH"/>
    <property type="match status" value="1"/>
</dbReference>
<dbReference type="RefSeq" id="WP_184866829.1">
    <property type="nucleotide sequence ID" value="NZ_BAAAWY010000009.1"/>
</dbReference>
<keyword evidence="5" id="KW-1185">Reference proteome</keyword>
<protein>
    <submittedName>
        <fullName evidence="4">2-keto-4-pentenoate hydratase/2-oxohepta-3-ene-1,7-dioic acid hydratase in catechol pathway</fullName>
    </submittedName>
</protein>
<dbReference type="PANTHER" id="PTHR42796:SF4">
    <property type="entry name" value="FUMARYLACETOACETATE HYDROLASE DOMAIN-CONTAINING PROTEIN 2A"/>
    <property type="match status" value="1"/>
</dbReference>
<comment type="similarity">
    <text evidence="1">Belongs to the FAH family.</text>
</comment>
<dbReference type="PANTHER" id="PTHR42796">
    <property type="entry name" value="FUMARYLACETOACETATE HYDROLASE DOMAIN-CONTAINING PROTEIN 2A-RELATED"/>
    <property type="match status" value="1"/>
</dbReference>
<dbReference type="AlphaFoldDB" id="A0A7W9KLW4"/>
<evidence type="ECO:0000313" key="5">
    <source>
        <dbReference type="Proteomes" id="UP000585638"/>
    </source>
</evidence>
<dbReference type="InterPro" id="IPR036663">
    <property type="entry name" value="Fumarylacetoacetase_C_sf"/>
</dbReference>
<organism evidence="4 5">
    <name type="scientific">Kutzneria kofuensis</name>
    <dbReference type="NCBI Taxonomy" id="103725"/>
    <lineage>
        <taxon>Bacteria</taxon>
        <taxon>Bacillati</taxon>
        <taxon>Actinomycetota</taxon>
        <taxon>Actinomycetes</taxon>
        <taxon>Pseudonocardiales</taxon>
        <taxon>Pseudonocardiaceae</taxon>
        <taxon>Kutzneria</taxon>
    </lineage>
</organism>
<dbReference type="GO" id="GO:0016853">
    <property type="term" value="F:isomerase activity"/>
    <property type="evidence" value="ECO:0007669"/>
    <property type="project" value="UniProtKB-ARBA"/>
</dbReference>
<evidence type="ECO:0000256" key="1">
    <source>
        <dbReference type="ARBA" id="ARBA00010211"/>
    </source>
</evidence>
<proteinExistence type="inferred from homology"/>
<name>A0A7W9KLW4_9PSEU</name>